<dbReference type="WBParaSite" id="nRc.2.0.1.t30786-RA">
    <property type="protein sequence ID" value="nRc.2.0.1.t30786-RA"/>
    <property type="gene ID" value="nRc.2.0.1.g30786"/>
</dbReference>
<feature type="chain" id="PRO_5037872699" evidence="1">
    <location>
        <begin position="24"/>
        <end position="187"/>
    </location>
</feature>
<keyword evidence="1" id="KW-0732">Signal</keyword>
<protein>
    <submittedName>
        <fullName evidence="3">Secreted protein</fullName>
    </submittedName>
</protein>
<keyword evidence="2" id="KW-1185">Reference proteome</keyword>
<dbReference type="AlphaFoldDB" id="A0A915JWT2"/>
<name>A0A915JWT2_ROMCU</name>
<reference evidence="3" key="1">
    <citation type="submission" date="2022-11" db="UniProtKB">
        <authorList>
            <consortium name="WormBaseParasite"/>
        </authorList>
    </citation>
    <scope>IDENTIFICATION</scope>
</reference>
<proteinExistence type="predicted"/>
<evidence type="ECO:0000256" key="1">
    <source>
        <dbReference type="SAM" id="SignalP"/>
    </source>
</evidence>
<feature type="signal peptide" evidence="1">
    <location>
        <begin position="1"/>
        <end position="23"/>
    </location>
</feature>
<accession>A0A915JWT2</accession>
<sequence length="187" mass="19833">MVLSSGMSVSVWSLAVFVSASIAAGWMGVDSSIGTGARVAISSSVSFKKSVILCGGCCNIRWSSGHRKGQHVSGRRQLRYVQIETGHIQKLFIRGFPVDTYSRAVEQFLGVFPGGGEGLENEHCAIGECELNVSPIAGCCGVGWHRHGKLETFHVHSHDRFGVEADQCVAAEVWCGLGGQGLPQASG</sequence>
<organism evidence="2 3">
    <name type="scientific">Romanomermis culicivorax</name>
    <name type="common">Nematode worm</name>
    <dbReference type="NCBI Taxonomy" id="13658"/>
    <lineage>
        <taxon>Eukaryota</taxon>
        <taxon>Metazoa</taxon>
        <taxon>Ecdysozoa</taxon>
        <taxon>Nematoda</taxon>
        <taxon>Enoplea</taxon>
        <taxon>Dorylaimia</taxon>
        <taxon>Mermithida</taxon>
        <taxon>Mermithoidea</taxon>
        <taxon>Mermithidae</taxon>
        <taxon>Romanomermis</taxon>
    </lineage>
</organism>
<evidence type="ECO:0000313" key="3">
    <source>
        <dbReference type="WBParaSite" id="nRc.2.0.1.t30786-RA"/>
    </source>
</evidence>
<evidence type="ECO:0000313" key="2">
    <source>
        <dbReference type="Proteomes" id="UP000887565"/>
    </source>
</evidence>
<dbReference type="Proteomes" id="UP000887565">
    <property type="component" value="Unplaced"/>
</dbReference>